<feature type="domain" description="Peptidase M10 metallopeptidase" evidence="6">
    <location>
        <begin position="256"/>
        <end position="308"/>
    </location>
</feature>
<protein>
    <recommendedName>
        <fullName evidence="6">Peptidase M10 metallopeptidase domain-containing protein</fullName>
    </recommendedName>
</protein>
<evidence type="ECO:0000313" key="7">
    <source>
        <dbReference type="EMBL" id="APW65543.1"/>
    </source>
</evidence>
<keyword evidence="8" id="KW-1185">Reference proteome</keyword>
<keyword evidence="1" id="KW-0645">Protease</keyword>
<reference evidence="7 8" key="1">
    <citation type="submission" date="2017-01" db="EMBL/GenBank/DDBJ databases">
        <title>Genome sequencing of Arcobacter sp. LPB0137.</title>
        <authorList>
            <person name="Lee G.-W."/>
            <person name="Yi H."/>
        </authorList>
    </citation>
    <scope>NUCLEOTIDE SEQUENCE [LARGE SCALE GENOMIC DNA]</scope>
    <source>
        <strain evidence="7 8">LPB0137</strain>
    </source>
</reference>
<keyword evidence="2" id="KW-0479">Metal-binding</keyword>
<evidence type="ECO:0000256" key="3">
    <source>
        <dbReference type="ARBA" id="ARBA00022801"/>
    </source>
</evidence>
<feature type="coiled-coil region" evidence="5">
    <location>
        <begin position="76"/>
        <end position="103"/>
    </location>
</feature>
<dbReference type="GO" id="GO:0031012">
    <property type="term" value="C:extracellular matrix"/>
    <property type="evidence" value="ECO:0007669"/>
    <property type="project" value="InterPro"/>
</dbReference>
<organism evidence="7 8">
    <name type="scientific">Poseidonibacter parvus</name>
    <dbReference type="NCBI Taxonomy" id="1850254"/>
    <lineage>
        <taxon>Bacteria</taxon>
        <taxon>Pseudomonadati</taxon>
        <taxon>Campylobacterota</taxon>
        <taxon>Epsilonproteobacteria</taxon>
        <taxon>Campylobacterales</taxon>
        <taxon>Arcobacteraceae</taxon>
        <taxon>Poseidonibacter</taxon>
    </lineage>
</organism>
<evidence type="ECO:0000256" key="5">
    <source>
        <dbReference type="SAM" id="Coils"/>
    </source>
</evidence>
<dbReference type="InterPro" id="IPR001818">
    <property type="entry name" value="Pept_M10_metallopeptidase"/>
</dbReference>
<evidence type="ECO:0000313" key="8">
    <source>
        <dbReference type="Proteomes" id="UP000186074"/>
    </source>
</evidence>
<dbReference type="RefSeq" id="WP_076086055.1">
    <property type="nucleotide sequence ID" value="NZ_CP019070.1"/>
</dbReference>
<keyword evidence="4" id="KW-0862">Zinc</keyword>
<accession>A0A1P8KLU6</accession>
<dbReference type="SUPFAM" id="SSF55486">
    <property type="entry name" value="Metalloproteases ('zincins'), catalytic domain"/>
    <property type="match status" value="1"/>
</dbReference>
<dbReference type="InterPro" id="IPR024079">
    <property type="entry name" value="MetalloPept_cat_dom_sf"/>
</dbReference>
<keyword evidence="3" id="KW-0378">Hydrolase</keyword>
<dbReference type="AlphaFoldDB" id="A0A1P8KLU6"/>
<dbReference type="GO" id="GO:0008270">
    <property type="term" value="F:zinc ion binding"/>
    <property type="evidence" value="ECO:0007669"/>
    <property type="project" value="InterPro"/>
</dbReference>
<evidence type="ECO:0000256" key="2">
    <source>
        <dbReference type="ARBA" id="ARBA00022723"/>
    </source>
</evidence>
<proteinExistence type="predicted"/>
<dbReference type="GO" id="GO:0004222">
    <property type="term" value="F:metalloendopeptidase activity"/>
    <property type="evidence" value="ECO:0007669"/>
    <property type="project" value="InterPro"/>
</dbReference>
<dbReference type="GO" id="GO:0006508">
    <property type="term" value="P:proteolysis"/>
    <property type="evidence" value="ECO:0007669"/>
    <property type="project" value="UniProtKB-KW"/>
</dbReference>
<evidence type="ECO:0000256" key="4">
    <source>
        <dbReference type="ARBA" id="ARBA00022833"/>
    </source>
</evidence>
<dbReference type="Gene3D" id="3.40.390.10">
    <property type="entry name" value="Collagenase (Catalytic Domain)"/>
    <property type="match status" value="1"/>
</dbReference>
<dbReference type="Pfam" id="PF00413">
    <property type="entry name" value="Peptidase_M10"/>
    <property type="match status" value="1"/>
</dbReference>
<dbReference type="KEGG" id="alp:LPB137_06630"/>
<gene>
    <name evidence="7" type="ORF">LPB137_06630</name>
</gene>
<sequence>MKKTILLILIFISFSFASYEKIKIGKIDNYYQNKINKQEIRNMLNEIEYLFESNLDMNIFDYSQDGKPIDILYVPASKLEQRIERKKERIELKRKKIENIQASLPAKLEKINIKKRYIQEDGNIVNKKIKALNAYVSEVNKQKKFPKDELDRIKNYIKLEKSKIKKQSNKVKRDERKLKSDLNFYNQKIRLQNSLIREYNRLNNELERISRSFRKVKGNTIGQRQVTTKVFYQKGKRVKEKNIKNIMNKIEVYGFESKNELKVILAHEIAHLVGIPHINVKDALMNPILQKSQIKQLSLTQSDIRNFKKNF</sequence>
<dbReference type="Proteomes" id="UP000186074">
    <property type="component" value="Chromosome"/>
</dbReference>
<name>A0A1P8KLU6_9BACT</name>
<dbReference type="EMBL" id="CP019070">
    <property type="protein sequence ID" value="APW65543.1"/>
    <property type="molecule type" value="Genomic_DNA"/>
</dbReference>
<feature type="coiled-coil region" evidence="5">
    <location>
        <begin position="157"/>
        <end position="219"/>
    </location>
</feature>
<evidence type="ECO:0000259" key="6">
    <source>
        <dbReference type="Pfam" id="PF00413"/>
    </source>
</evidence>
<keyword evidence="5" id="KW-0175">Coiled coil</keyword>
<evidence type="ECO:0000256" key="1">
    <source>
        <dbReference type="ARBA" id="ARBA00022670"/>
    </source>
</evidence>